<evidence type="ECO:0000313" key="1">
    <source>
        <dbReference type="EMBL" id="GEL95384.1"/>
    </source>
</evidence>
<dbReference type="RefSeq" id="WP_146843022.1">
    <property type="nucleotide sequence ID" value="NZ_BJWG01000008.1"/>
</dbReference>
<accession>A0A511JBP4</accession>
<reference evidence="1 2" key="1">
    <citation type="submission" date="2019-07" db="EMBL/GenBank/DDBJ databases">
        <title>Whole genome shotgun sequence of Cellulomonas composti NBRC 100758.</title>
        <authorList>
            <person name="Hosoyama A."/>
            <person name="Uohara A."/>
            <person name="Ohji S."/>
            <person name="Ichikawa N."/>
        </authorList>
    </citation>
    <scope>NUCLEOTIDE SEQUENCE [LARGE SCALE GENOMIC DNA]</scope>
    <source>
        <strain evidence="1 2">NBRC 100758</strain>
    </source>
</reference>
<sequence length="79" mass="8607">MTLLTIPFHLPSHHTIPGRVAPVLARRIADDCDRLTSWHLDLTTDTLILDLPGVAREDVEKAVGEHLPAGVQYSVGEAS</sequence>
<proteinExistence type="predicted"/>
<dbReference type="Proteomes" id="UP000321720">
    <property type="component" value="Unassembled WGS sequence"/>
</dbReference>
<protein>
    <recommendedName>
        <fullName evidence="3">HMA domain-containing protein</fullName>
    </recommendedName>
</protein>
<dbReference type="EMBL" id="BJWG01000008">
    <property type="protein sequence ID" value="GEL95384.1"/>
    <property type="molecule type" value="Genomic_DNA"/>
</dbReference>
<organism evidence="1 2">
    <name type="scientific">Cellulomonas composti</name>
    <dbReference type="NCBI Taxonomy" id="266130"/>
    <lineage>
        <taxon>Bacteria</taxon>
        <taxon>Bacillati</taxon>
        <taxon>Actinomycetota</taxon>
        <taxon>Actinomycetes</taxon>
        <taxon>Micrococcales</taxon>
        <taxon>Cellulomonadaceae</taxon>
        <taxon>Cellulomonas</taxon>
    </lineage>
</organism>
<keyword evidence="2" id="KW-1185">Reference proteome</keyword>
<comment type="caution">
    <text evidence="1">The sequence shown here is derived from an EMBL/GenBank/DDBJ whole genome shotgun (WGS) entry which is preliminary data.</text>
</comment>
<name>A0A511JBP4_9CELL</name>
<evidence type="ECO:0000313" key="2">
    <source>
        <dbReference type="Proteomes" id="UP000321720"/>
    </source>
</evidence>
<gene>
    <name evidence="1" type="ORF">CCO02nite_20420</name>
</gene>
<dbReference type="AlphaFoldDB" id="A0A511JBP4"/>
<evidence type="ECO:0008006" key="3">
    <source>
        <dbReference type="Google" id="ProtNLM"/>
    </source>
</evidence>